<name>A0A3R7PQZ5_PENVA</name>
<dbReference type="OrthoDB" id="10051416at2759"/>
<gene>
    <name evidence="2" type="ORF">C7M84_007183</name>
</gene>
<protein>
    <recommendedName>
        <fullName evidence="1">Bridge-like lipid transfer protein family member 1 middle region domain-containing protein</fullName>
    </recommendedName>
</protein>
<keyword evidence="3" id="KW-1185">Reference proteome</keyword>
<comment type="caution">
    <text evidence="2">The sequence shown here is derived from an EMBL/GenBank/DDBJ whole genome shotgun (WGS) entry which is preliminary data.</text>
</comment>
<dbReference type="PANTHER" id="PTHR31640">
    <property type="entry name" value="TRANSMEMBRANE PROTEIN KIAA1109"/>
    <property type="match status" value="1"/>
</dbReference>
<dbReference type="InterPro" id="IPR033616">
    <property type="entry name" value="BLTP1"/>
</dbReference>
<dbReference type="GO" id="GO:0098793">
    <property type="term" value="C:presynapse"/>
    <property type="evidence" value="ECO:0007669"/>
    <property type="project" value="GOC"/>
</dbReference>
<dbReference type="InterPro" id="IPR056741">
    <property type="entry name" value="BLTP1_M"/>
</dbReference>
<evidence type="ECO:0000313" key="2">
    <source>
        <dbReference type="EMBL" id="ROT74331.1"/>
    </source>
</evidence>
<dbReference type="Pfam" id="PF25039">
    <property type="entry name" value="BLTP1_M"/>
    <property type="match status" value="1"/>
</dbReference>
<dbReference type="EMBL" id="QCYY01001910">
    <property type="protein sequence ID" value="ROT74331.1"/>
    <property type="molecule type" value="Genomic_DNA"/>
</dbReference>
<evidence type="ECO:0000313" key="3">
    <source>
        <dbReference type="Proteomes" id="UP000283509"/>
    </source>
</evidence>
<dbReference type="AlphaFoldDB" id="A0A3R7PQZ5"/>
<dbReference type="PANTHER" id="PTHR31640:SF1">
    <property type="entry name" value="BRIDGE-LIKE LIPID TRANSFER PROTEIN FAMILY MEMBER 1"/>
    <property type="match status" value="1"/>
</dbReference>
<feature type="domain" description="Bridge-like lipid transfer protein family member 1 middle region" evidence="1">
    <location>
        <begin position="50"/>
        <end position="200"/>
    </location>
</feature>
<reference evidence="2 3" key="2">
    <citation type="submission" date="2019-01" db="EMBL/GenBank/DDBJ databases">
        <title>The decoding of complex shrimp genome reveals the adaptation for benthos swimmer, frequently molting mechanism and breeding impact on genome.</title>
        <authorList>
            <person name="Sun Y."/>
            <person name="Gao Y."/>
            <person name="Yu Y."/>
        </authorList>
    </citation>
    <scope>NUCLEOTIDE SEQUENCE [LARGE SCALE GENOMIC DNA]</scope>
    <source>
        <tissue evidence="2">Muscle</tissue>
    </source>
</reference>
<reference evidence="2 3" key="1">
    <citation type="submission" date="2018-04" db="EMBL/GenBank/DDBJ databases">
        <authorList>
            <person name="Zhang X."/>
            <person name="Yuan J."/>
            <person name="Li F."/>
            <person name="Xiang J."/>
        </authorList>
    </citation>
    <scope>NUCLEOTIDE SEQUENCE [LARGE SCALE GENOMIC DNA]</scope>
    <source>
        <tissue evidence="2">Muscle</tissue>
    </source>
</reference>
<dbReference type="GO" id="GO:0048488">
    <property type="term" value="P:synaptic vesicle endocytosis"/>
    <property type="evidence" value="ECO:0007669"/>
    <property type="project" value="TreeGrafter"/>
</dbReference>
<proteinExistence type="predicted"/>
<sequence length="240" mass="26301">MHQGYKGSRKYDILKESKQVDVEAGITTSVSAPPLVAEKTKDIGLISGERTPLVVFGLAKIQRTKLLATLSGLKLEAEMNAVHSSLTFREKVRGARTQIRSTQRTTSELSHTGHIGSTMIVLLEGIAPNQQTVVRVTIGKSQGLYSSLSRKTKDKNSALITIGEVHVDIPQHPVILHDMMTRGTKQLSSTLMELRVARPSARLSRGATVDEPDVTASHGHTKNLQVLRNHLLQIHCCIHL</sequence>
<dbReference type="Proteomes" id="UP000283509">
    <property type="component" value="Unassembled WGS sequence"/>
</dbReference>
<organism evidence="2 3">
    <name type="scientific">Penaeus vannamei</name>
    <name type="common">Whiteleg shrimp</name>
    <name type="synonym">Litopenaeus vannamei</name>
    <dbReference type="NCBI Taxonomy" id="6689"/>
    <lineage>
        <taxon>Eukaryota</taxon>
        <taxon>Metazoa</taxon>
        <taxon>Ecdysozoa</taxon>
        <taxon>Arthropoda</taxon>
        <taxon>Crustacea</taxon>
        <taxon>Multicrustacea</taxon>
        <taxon>Malacostraca</taxon>
        <taxon>Eumalacostraca</taxon>
        <taxon>Eucarida</taxon>
        <taxon>Decapoda</taxon>
        <taxon>Dendrobranchiata</taxon>
        <taxon>Penaeoidea</taxon>
        <taxon>Penaeidae</taxon>
        <taxon>Penaeus</taxon>
    </lineage>
</organism>
<evidence type="ECO:0000259" key="1">
    <source>
        <dbReference type="Pfam" id="PF25039"/>
    </source>
</evidence>
<accession>A0A3R7PQZ5</accession>